<dbReference type="InterPro" id="IPR010428">
    <property type="entry name" value="Zincin_1"/>
</dbReference>
<accession>A0A1G2MIR4</accession>
<reference evidence="1 2" key="1">
    <citation type="journal article" date="2016" name="Nat. Commun.">
        <title>Thousands of microbial genomes shed light on interconnected biogeochemical processes in an aquifer system.</title>
        <authorList>
            <person name="Anantharaman K."/>
            <person name="Brown C.T."/>
            <person name="Hug L.A."/>
            <person name="Sharon I."/>
            <person name="Castelle C.J."/>
            <person name="Probst A.J."/>
            <person name="Thomas B.C."/>
            <person name="Singh A."/>
            <person name="Wilkins M.J."/>
            <person name="Karaoz U."/>
            <person name="Brodie E.L."/>
            <person name="Williams K.H."/>
            <person name="Hubbard S.S."/>
            <person name="Banfield J.F."/>
        </authorList>
    </citation>
    <scope>NUCLEOTIDE SEQUENCE [LARGE SCALE GENOMIC DNA]</scope>
</reference>
<sequence>MFKVSFKEFESLVLEGVEAIPERFRSRIKNVAFLMRVRPSAMQRTRQRLRRGETLLGLYEGIPHTERGEGYGAFAVPDKITIFQEPVEAEARLLLEEQCGNSIRSYTIANREEVFRREVRKLVIDTVWHEVAHHFGLDEERVTRRERERRGLK</sequence>
<evidence type="ECO:0008006" key="3">
    <source>
        <dbReference type="Google" id="ProtNLM"/>
    </source>
</evidence>
<dbReference type="Pfam" id="PF06262">
    <property type="entry name" value="Zincin_1"/>
    <property type="match status" value="1"/>
</dbReference>
<dbReference type="SUPFAM" id="SSF55486">
    <property type="entry name" value="Metalloproteases ('zincins'), catalytic domain"/>
    <property type="match status" value="1"/>
</dbReference>
<organism evidence="1 2">
    <name type="scientific">Candidatus Taylorbacteria bacterium RIFCSPHIGHO2_02_49_25</name>
    <dbReference type="NCBI Taxonomy" id="1802305"/>
    <lineage>
        <taxon>Bacteria</taxon>
        <taxon>Candidatus Tayloriibacteriota</taxon>
    </lineage>
</organism>
<gene>
    <name evidence="1" type="ORF">A2W52_03435</name>
</gene>
<dbReference type="EMBL" id="MHRJ01000018">
    <property type="protein sequence ID" value="OHA22921.1"/>
    <property type="molecule type" value="Genomic_DNA"/>
</dbReference>
<dbReference type="Proteomes" id="UP000176493">
    <property type="component" value="Unassembled WGS sequence"/>
</dbReference>
<comment type="caution">
    <text evidence="1">The sequence shown here is derived from an EMBL/GenBank/DDBJ whole genome shotgun (WGS) entry which is preliminary data.</text>
</comment>
<dbReference type="AlphaFoldDB" id="A0A1G2MIR4"/>
<proteinExistence type="predicted"/>
<dbReference type="CDD" id="cd12952">
    <property type="entry name" value="MMP_ACEL2062"/>
    <property type="match status" value="1"/>
</dbReference>
<dbReference type="Gene3D" id="3.30.2010.20">
    <property type="match status" value="1"/>
</dbReference>
<name>A0A1G2MIR4_9BACT</name>
<dbReference type="InterPro" id="IPR038555">
    <property type="entry name" value="Zincin_1_sf"/>
</dbReference>
<evidence type="ECO:0000313" key="1">
    <source>
        <dbReference type="EMBL" id="OHA22921.1"/>
    </source>
</evidence>
<protein>
    <recommendedName>
        <fullName evidence="3">Metallopeptidase family protein</fullName>
    </recommendedName>
</protein>
<evidence type="ECO:0000313" key="2">
    <source>
        <dbReference type="Proteomes" id="UP000176493"/>
    </source>
</evidence>